<dbReference type="InterPro" id="IPR055518">
    <property type="entry name" value="DUF7092"/>
</dbReference>
<dbReference type="KEGG" id="dsc:ABOD76_15485"/>
<evidence type="ECO:0000256" key="1">
    <source>
        <dbReference type="ARBA" id="ARBA00022670"/>
    </source>
</evidence>
<dbReference type="InterPro" id="IPR051156">
    <property type="entry name" value="Mito/Outer_Membr_Metalloprot"/>
</dbReference>
<evidence type="ECO:0000256" key="6">
    <source>
        <dbReference type="RuleBase" id="RU003983"/>
    </source>
</evidence>
<organism evidence="10">
    <name type="scientific">Deinococcus sonorensis KR-87</name>
    <dbReference type="NCBI Taxonomy" id="694439"/>
    <lineage>
        <taxon>Bacteria</taxon>
        <taxon>Thermotogati</taxon>
        <taxon>Deinococcota</taxon>
        <taxon>Deinococci</taxon>
        <taxon>Deinococcales</taxon>
        <taxon>Deinococcaceae</taxon>
        <taxon>Deinococcus</taxon>
    </lineage>
</organism>
<evidence type="ECO:0000313" key="10">
    <source>
        <dbReference type="EMBL" id="XBV84831.1"/>
    </source>
</evidence>
<name>A0AAU7U8M5_9DEIO</name>
<dbReference type="GO" id="GO:0046872">
    <property type="term" value="F:metal ion binding"/>
    <property type="evidence" value="ECO:0007669"/>
    <property type="project" value="UniProtKB-KW"/>
</dbReference>
<evidence type="ECO:0000259" key="8">
    <source>
        <dbReference type="Pfam" id="PF01435"/>
    </source>
</evidence>
<feature type="domain" description="Peptidase M48" evidence="8">
    <location>
        <begin position="161"/>
        <end position="344"/>
    </location>
</feature>
<evidence type="ECO:0000256" key="2">
    <source>
        <dbReference type="ARBA" id="ARBA00022723"/>
    </source>
</evidence>
<dbReference type="Pfam" id="PF23368">
    <property type="entry name" value="DUF7092"/>
    <property type="match status" value="1"/>
</dbReference>
<keyword evidence="1 6" id="KW-0645">Protease</keyword>
<dbReference type="GO" id="GO:0016020">
    <property type="term" value="C:membrane"/>
    <property type="evidence" value="ECO:0007669"/>
    <property type="project" value="TreeGrafter"/>
</dbReference>
<keyword evidence="4 6" id="KW-0862">Zinc</keyword>
<keyword evidence="5 6" id="KW-0482">Metalloprotease</keyword>
<keyword evidence="3 6" id="KW-0378">Hydrolase</keyword>
<dbReference type="Gene3D" id="3.30.2010.10">
    <property type="entry name" value="Metalloproteases ('zincins'), catalytic domain"/>
    <property type="match status" value="1"/>
</dbReference>
<dbReference type="AlphaFoldDB" id="A0AAU7U8M5"/>
<keyword evidence="7" id="KW-0472">Membrane</keyword>
<accession>A0AAU7U8M5</accession>
<evidence type="ECO:0000256" key="3">
    <source>
        <dbReference type="ARBA" id="ARBA00022801"/>
    </source>
</evidence>
<comment type="similarity">
    <text evidence="6">Belongs to the peptidase M48 family.</text>
</comment>
<proteinExistence type="inferred from homology"/>
<dbReference type="Pfam" id="PF01435">
    <property type="entry name" value="Peptidase_M48"/>
    <property type="match status" value="1"/>
</dbReference>
<sequence>MTDAVHFEAIFFDGLSSRPQPAQATVDGETLVVRPERQEQRYALSTLKVQPPLGRLRRVIRLPGGARLESDDQAAIAQLERRLHQNGRLWAVQRLEARWQAALLSVVGVVLFGVLFVLYGLPALAKAAAALTPPPVLTSLDRQTVRLVDNEYLQPSTLGHARQQQLSRAFRQLAAEAGGPYHYRLLFRDGGRDVGANAFALPDGSVFVTDQLVRLAHSDQEILGVLAHELGHVKHRHAMQSVYSGLGLTLMISVVAGDVTSAATVAGAIPAVLLQGKYSRQMESQADADAGHWLMRHGGTTRPLQDILQRLVAQDEDSKTHSRVLDLLASHPGVEARVAQLKAIEAESGR</sequence>
<evidence type="ECO:0000256" key="5">
    <source>
        <dbReference type="ARBA" id="ARBA00023049"/>
    </source>
</evidence>
<keyword evidence="7" id="KW-1133">Transmembrane helix</keyword>
<dbReference type="PANTHER" id="PTHR22726:SF1">
    <property type="entry name" value="METALLOENDOPEPTIDASE OMA1, MITOCHONDRIAL"/>
    <property type="match status" value="1"/>
</dbReference>
<dbReference type="RefSeq" id="WP_350242868.1">
    <property type="nucleotide sequence ID" value="NZ_CP158299.1"/>
</dbReference>
<feature type="transmembrane region" description="Helical" evidence="7">
    <location>
        <begin position="101"/>
        <end position="121"/>
    </location>
</feature>
<dbReference type="GO" id="GO:0051603">
    <property type="term" value="P:proteolysis involved in protein catabolic process"/>
    <property type="evidence" value="ECO:0007669"/>
    <property type="project" value="TreeGrafter"/>
</dbReference>
<feature type="domain" description="DUF7092" evidence="9">
    <location>
        <begin position="7"/>
        <end position="82"/>
    </location>
</feature>
<evidence type="ECO:0000259" key="9">
    <source>
        <dbReference type="Pfam" id="PF23368"/>
    </source>
</evidence>
<dbReference type="InterPro" id="IPR001915">
    <property type="entry name" value="Peptidase_M48"/>
</dbReference>
<dbReference type="GO" id="GO:0004222">
    <property type="term" value="F:metalloendopeptidase activity"/>
    <property type="evidence" value="ECO:0007669"/>
    <property type="project" value="InterPro"/>
</dbReference>
<dbReference type="PANTHER" id="PTHR22726">
    <property type="entry name" value="METALLOENDOPEPTIDASE OMA1"/>
    <property type="match status" value="1"/>
</dbReference>
<gene>
    <name evidence="10" type="ORF">ABOD76_15485</name>
</gene>
<evidence type="ECO:0000256" key="7">
    <source>
        <dbReference type="SAM" id="Phobius"/>
    </source>
</evidence>
<keyword evidence="2" id="KW-0479">Metal-binding</keyword>
<protein>
    <submittedName>
        <fullName evidence="10">M48 family metallopeptidase</fullName>
    </submittedName>
</protein>
<reference evidence="10" key="1">
    <citation type="submission" date="2024-06" db="EMBL/GenBank/DDBJ databases">
        <title>Draft Genome Sequence of Deinococcus sonorensis Type Strain KR-87, a Biofilm Producing Representative of the Genus Deinococcus.</title>
        <authorList>
            <person name="Boren L.S."/>
            <person name="Grosso R.A."/>
            <person name="Hugenberg-Cox A.N."/>
            <person name="Hill J.T.E."/>
            <person name="Albert C.M."/>
            <person name="Tuohy J.M."/>
        </authorList>
    </citation>
    <scope>NUCLEOTIDE SEQUENCE</scope>
    <source>
        <strain evidence="10">KR-87</strain>
    </source>
</reference>
<evidence type="ECO:0000256" key="4">
    <source>
        <dbReference type="ARBA" id="ARBA00022833"/>
    </source>
</evidence>
<keyword evidence="7" id="KW-0812">Transmembrane</keyword>
<dbReference type="EMBL" id="CP158299">
    <property type="protein sequence ID" value="XBV84831.1"/>
    <property type="molecule type" value="Genomic_DNA"/>
</dbReference>
<dbReference type="CDD" id="cd07332">
    <property type="entry name" value="M48C_Oma1_like"/>
    <property type="match status" value="1"/>
</dbReference>
<comment type="cofactor">
    <cofactor evidence="6">
        <name>Zn(2+)</name>
        <dbReference type="ChEBI" id="CHEBI:29105"/>
    </cofactor>
    <text evidence="6">Binds 1 zinc ion per subunit.</text>
</comment>